<dbReference type="EMBL" id="JAMJEV010000005">
    <property type="protein sequence ID" value="MDO0822619.1"/>
    <property type="molecule type" value="Genomic_DNA"/>
</dbReference>
<dbReference type="Gene3D" id="1.10.1660.10">
    <property type="match status" value="1"/>
</dbReference>
<sequence>MIEAASICESALCRLHTIEYIETIRKEIVRAQITTEMLNQWINLEVRPVTKNRYNRRQAADLLGTTIETVRNWERNGLISSNKYGAMNEKVFSDSDMERLRIIYMLRQAGYSMSSIHRSLVMYDGGYRNLVLPLLNEPANEEDLLSAGDRWLSTLNTLECDAMEILPLVDQMEKM</sequence>
<evidence type="ECO:0000259" key="5">
    <source>
        <dbReference type="PROSITE" id="PS50937"/>
    </source>
</evidence>
<dbReference type="PROSITE" id="PS50937">
    <property type="entry name" value="HTH_MERR_2"/>
    <property type="match status" value="1"/>
</dbReference>
<protein>
    <submittedName>
        <fullName evidence="6">MerR family transcriptional regulator</fullName>
    </submittedName>
</protein>
<keyword evidence="1" id="KW-0678">Repressor</keyword>
<dbReference type="SUPFAM" id="SSF46955">
    <property type="entry name" value="Putative DNA-binding domain"/>
    <property type="match status" value="1"/>
</dbReference>
<dbReference type="CDD" id="cd00592">
    <property type="entry name" value="HTH_MerR-like"/>
    <property type="match status" value="1"/>
</dbReference>
<evidence type="ECO:0000313" key="6">
    <source>
        <dbReference type="EMBL" id="MDO0822619.1"/>
    </source>
</evidence>
<dbReference type="InterPro" id="IPR009061">
    <property type="entry name" value="DNA-bd_dom_put_sf"/>
</dbReference>
<evidence type="ECO:0000256" key="1">
    <source>
        <dbReference type="ARBA" id="ARBA00022491"/>
    </source>
</evidence>
<organism evidence="6 7">
    <name type="scientific">Desulfosporosinus nitroreducens</name>
    <dbReference type="NCBI Taxonomy" id="2018668"/>
    <lineage>
        <taxon>Bacteria</taxon>
        <taxon>Bacillati</taxon>
        <taxon>Bacillota</taxon>
        <taxon>Clostridia</taxon>
        <taxon>Eubacteriales</taxon>
        <taxon>Desulfitobacteriaceae</taxon>
        <taxon>Desulfosporosinus</taxon>
    </lineage>
</organism>
<evidence type="ECO:0000256" key="2">
    <source>
        <dbReference type="ARBA" id="ARBA00023015"/>
    </source>
</evidence>
<keyword evidence="7" id="KW-1185">Reference proteome</keyword>
<evidence type="ECO:0000256" key="4">
    <source>
        <dbReference type="ARBA" id="ARBA00023163"/>
    </source>
</evidence>
<dbReference type="RefSeq" id="WP_301999139.1">
    <property type="nucleotide sequence ID" value="NZ_JAMJEV010000005.1"/>
</dbReference>
<dbReference type="SMART" id="SM00422">
    <property type="entry name" value="HTH_MERR"/>
    <property type="match status" value="1"/>
</dbReference>
<dbReference type="InterPro" id="IPR000551">
    <property type="entry name" value="MerR-type_HTH_dom"/>
</dbReference>
<proteinExistence type="predicted"/>
<keyword evidence="3" id="KW-0238">DNA-binding</keyword>
<keyword evidence="4" id="KW-0804">Transcription</keyword>
<accession>A0ABT8QQ45</accession>
<keyword evidence="2" id="KW-0805">Transcription regulation</keyword>
<comment type="caution">
    <text evidence="6">The sequence shown here is derived from an EMBL/GenBank/DDBJ whole genome shotgun (WGS) entry which is preliminary data.</text>
</comment>
<feature type="domain" description="HTH merR-type" evidence="5">
    <location>
        <begin position="57"/>
        <end position="122"/>
    </location>
</feature>
<dbReference type="PANTHER" id="PTHR30204:SF69">
    <property type="entry name" value="MERR-FAMILY TRANSCRIPTIONAL REGULATOR"/>
    <property type="match status" value="1"/>
</dbReference>
<dbReference type="PANTHER" id="PTHR30204">
    <property type="entry name" value="REDOX-CYCLING DRUG-SENSING TRANSCRIPTIONAL ACTIVATOR SOXR"/>
    <property type="match status" value="1"/>
</dbReference>
<reference evidence="6" key="1">
    <citation type="submission" date="2022-05" db="EMBL/GenBank/DDBJ databases">
        <title>Expanded diversity of anoxic marine methylotrophy in a Black Sea sulfate reducing microorganism.</title>
        <authorList>
            <person name="Fischer P.Q."/>
            <person name="Stams A.J.M."/>
            <person name="Villanueva L."/>
            <person name="Sousa D.Z."/>
        </authorList>
    </citation>
    <scope>NUCLEOTIDE SEQUENCE</scope>
    <source>
        <strain evidence="6">P130</strain>
    </source>
</reference>
<evidence type="ECO:0000313" key="7">
    <source>
        <dbReference type="Proteomes" id="UP001176021"/>
    </source>
</evidence>
<name>A0ABT8QQ45_9FIRM</name>
<evidence type="ECO:0000256" key="3">
    <source>
        <dbReference type="ARBA" id="ARBA00023125"/>
    </source>
</evidence>
<dbReference type="InterPro" id="IPR047057">
    <property type="entry name" value="MerR_fam"/>
</dbReference>
<dbReference type="Pfam" id="PF13411">
    <property type="entry name" value="MerR_1"/>
    <property type="match status" value="1"/>
</dbReference>
<gene>
    <name evidence="6" type="ORF">M8H41_07105</name>
</gene>
<dbReference type="Proteomes" id="UP001176021">
    <property type="component" value="Unassembled WGS sequence"/>
</dbReference>